<accession>A0A099IBG0</accession>
<dbReference type="InterPro" id="IPR029063">
    <property type="entry name" value="SAM-dependent_MTases_sf"/>
</dbReference>
<evidence type="ECO:0000313" key="5">
    <source>
        <dbReference type="EMBL" id="MZH56141.1"/>
    </source>
</evidence>
<dbReference type="CDD" id="cd05237">
    <property type="entry name" value="UDP_invert_4-6DH_SDR_e"/>
    <property type="match status" value="1"/>
</dbReference>
<dbReference type="Proteomes" id="UP000030008">
    <property type="component" value="Unassembled WGS sequence"/>
</dbReference>
<proteinExistence type="inferred from homology"/>
<dbReference type="AlphaFoldDB" id="A0A099IBG0"/>
<dbReference type="Pfam" id="PF13727">
    <property type="entry name" value="CoA_binding_3"/>
    <property type="match status" value="1"/>
</dbReference>
<dbReference type="EMBL" id="WWTN01000015">
    <property type="protein sequence ID" value="MZH56141.1"/>
    <property type="molecule type" value="Genomic_DNA"/>
</dbReference>
<comment type="similarity">
    <text evidence="1">Belongs to the polysaccharide synthase family.</text>
</comment>
<comment type="caution">
    <text evidence="4">The sequence shown here is derived from an EMBL/GenBank/DDBJ whole genome shotgun (WGS) entry which is preliminary data.</text>
</comment>
<sequence>MIEKIFNNSLYKNHREMMLCFFDLCIVFVSFLLAYWIKIEFRIPNFEKIYIRDFALAMLSVLLIYMSCFMLFKIHKSLWKYVGPIETLRIGLAVVLSTVVLFALAIIFELDRTFLSVIVTGGLLTALLMFNVRVCYRLYRRMTYKVTNKTEKAIIIGAGDAGYVLVKELAQNDNFNVSVIGFVDDKKINNEISGYRVLGDTYDIPEIVQKYDVKIAFIAMPSADKDTVRRIYDLCQSAKLETKIMKEGDNLLVNELNSPKKYPVQDISIEDLLGRGEIKLEQNEIKSYLTDKVVVVTGAGGSIGSELCRQIVKFKPKQLMMVDINENSLYMLEQEFNRNRTHGILNKTIEIISLIASIREFKAINGIFKEYNPDVVFHAAAHKHVPLMETRPMEAIKNNVFGTNNVINACIKNNVSRFIMISTDKAVNPTNVMGATKRMTEMILQANGDNGVTKMAAVRFGNVLGSNGSVIPIFKQQITEGGPVTITDKNIIRYFMTIPEAAQLVLQAGFYADKGEIFVLDMGEPVKILDLAEKMIRLSGFKPYKDIDIIEIGLRPGEKMFEELKLDGETTTRTKNNLIFKNNVMAITKEDITDRLVKLEEILNDVEHRNDIKNRLLSLIITDQDQSVFMK</sequence>
<dbReference type="SUPFAM" id="SSF53335">
    <property type="entry name" value="S-adenosyl-L-methionine-dependent methyltransferases"/>
    <property type="match status" value="1"/>
</dbReference>
<feature type="transmembrane region" description="Helical" evidence="2">
    <location>
        <begin position="49"/>
        <end position="72"/>
    </location>
</feature>
<feature type="transmembrane region" description="Helical" evidence="2">
    <location>
        <begin position="88"/>
        <end position="108"/>
    </location>
</feature>
<feature type="transmembrane region" description="Helical" evidence="2">
    <location>
        <begin position="114"/>
        <end position="136"/>
    </location>
</feature>
<dbReference type="Gene3D" id="3.40.50.720">
    <property type="entry name" value="NAD(P)-binding Rossmann-like Domain"/>
    <property type="match status" value="2"/>
</dbReference>
<feature type="domain" description="Polysaccharide biosynthesis protein CapD-like" evidence="3">
    <location>
        <begin position="294"/>
        <end position="580"/>
    </location>
</feature>
<protein>
    <submittedName>
        <fullName evidence="4">Capsule biosynthesis protein CapD</fullName>
    </submittedName>
    <submittedName>
        <fullName evidence="5">Polysaccharide biosynthesis protein</fullName>
    </submittedName>
</protein>
<dbReference type="EMBL" id="JQIF01000006">
    <property type="protein sequence ID" value="KGJ54866.1"/>
    <property type="molecule type" value="Genomic_DNA"/>
</dbReference>
<dbReference type="PANTHER" id="PTHR43318">
    <property type="entry name" value="UDP-N-ACETYLGLUCOSAMINE 4,6-DEHYDRATASE"/>
    <property type="match status" value="1"/>
</dbReference>
<dbReference type="InterPro" id="IPR003869">
    <property type="entry name" value="Polysac_CapD-like"/>
</dbReference>
<dbReference type="Proteomes" id="UP000604383">
    <property type="component" value="Unassembled WGS sequence"/>
</dbReference>
<dbReference type="InterPro" id="IPR036291">
    <property type="entry name" value="NAD(P)-bd_dom_sf"/>
</dbReference>
<keyword evidence="2" id="KW-0472">Membrane</keyword>
<evidence type="ECO:0000259" key="3">
    <source>
        <dbReference type="Pfam" id="PF02719"/>
    </source>
</evidence>
<dbReference type="PANTHER" id="PTHR43318:SF1">
    <property type="entry name" value="POLYSACCHARIDE BIOSYNTHESIS PROTEIN EPSC-RELATED"/>
    <property type="match status" value="1"/>
</dbReference>
<feature type="transmembrane region" description="Helical" evidence="2">
    <location>
        <begin position="20"/>
        <end position="37"/>
    </location>
</feature>
<evidence type="ECO:0000256" key="1">
    <source>
        <dbReference type="ARBA" id="ARBA00007430"/>
    </source>
</evidence>
<name>A0A099IBG0_CLOIN</name>
<evidence type="ECO:0000256" key="2">
    <source>
        <dbReference type="SAM" id="Phobius"/>
    </source>
</evidence>
<reference evidence="5" key="2">
    <citation type="journal article" date="2019" name="Nat. Med.">
        <title>A library of human gut bacterial isolates paired with longitudinal multiomics data enables mechanistic microbiome research.</title>
        <authorList>
            <person name="Poyet M."/>
            <person name="Groussin M."/>
            <person name="Gibbons S.M."/>
            <person name="Avila-Pacheco J."/>
            <person name="Jiang X."/>
            <person name="Kearney S.M."/>
            <person name="Perrotta A.R."/>
            <person name="Berdy B."/>
            <person name="Zhao S."/>
            <person name="Lieberman T.D."/>
            <person name="Swanson P.K."/>
            <person name="Smith M."/>
            <person name="Roesemann S."/>
            <person name="Alexander J.E."/>
            <person name="Rich S.A."/>
            <person name="Livny J."/>
            <person name="Vlamakis H."/>
            <person name="Clish C."/>
            <person name="Bullock K."/>
            <person name="Deik A."/>
            <person name="Scott J."/>
            <person name="Pierce K.A."/>
            <person name="Xavier R.J."/>
            <person name="Alm E.J."/>
        </authorList>
    </citation>
    <scope>NUCLEOTIDE SEQUENCE</scope>
    <source>
        <strain evidence="5">BIOML-A12</strain>
    </source>
</reference>
<organism evidence="4 6">
    <name type="scientific">Clostridium innocuum</name>
    <dbReference type="NCBI Taxonomy" id="1522"/>
    <lineage>
        <taxon>Bacteria</taxon>
        <taxon>Bacillati</taxon>
        <taxon>Bacillota</taxon>
        <taxon>Clostridia</taxon>
        <taxon>Eubacteriales</taxon>
        <taxon>Clostridiaceae</taxon>
        <taxon>Clostridium</taxon>
    </lineage>
</organism>
<evidence type="ECO:0000313" key="6">
    <source>
        <dbReference type="Proteomes" id="UP000030008"/>
    </source>
</evidence>
<evidence type="ECO:0000313" key="4">
    <source>
        <dbReference type="EMBL" id="KGJ54866.1"/>
    </source>
</evidence>
<dbReference type="SUPFAM" id="SSF51735">
    <property type="entry name" value="NAD(P)-binding Rossmann-fold domains"/>
    <property type="match status" value="1"/>
</dbReference>
<dbReference type="InterPro" id="IPR051203">
    <property type="entry name" value="Polysaccharide_Synthase-Rel"/>
</dbReference>
<keyword evidence="2" id="KW-0812">Transmembrane</keyword>
<dbReference type="Pfam" id="PF02719">
    <property type="entry name" value="Polysacc_synt_2"/>
    <property type="match status" value="1"/>
</dbReference>
<dbReference type="RefSeq" id="WP_022300559.1">
    <property type="nucleotide sequence ID" value="NZ_CAEUHQ010000001.1"/>
</dbReference>
<reference evidence="4 6" key="1">
    <citation type="submission" date="2014-08" db="EMBL/GenBank/DDBJ databases">
        <title>Clostridium innocuum, an unnegligible vancomycin-resistant pathogen causing extra-intestinal infections.</title>
        <authorList>
            <person name="Feng Y."/>
            <person name="Chiu C.-H."/>
        </authorList>
    </citation>
    <scope>NUCLEOTIDE SEQUENCE [LARGE SCALE GENOMIC DNA]</scope>
    <source>
        <strain evidence="4 6">AN88</strain>
    </source>
</reference>
<gene>
    <name evidence="4" type="ORF">CIAN88_01240</name>
    <name evidence="5" type="ORF">GT664_10325</name>
</gene>
<keyword evidence="2" id="KW-1133">Transmembrane helix</keyword>